<dbReference type="AlphaFoldDB" id="A0AAN8FH11"/>
<reference evidence="1 2" key="1">
    <citation type="submission" date="2022-12" db="EMBL/GenBank/DDBJ databases">
        <title>Genomic features and morphological characterization of a novel Knufia sp. strain isolated from spacecraft assembly facility.</title>
        <authorList>
            <person name="Teixeira M."/>
            <person name="Chander A.M."/>
            <person name="Stajich J.E."/>
            <person name="Venkateswaran K."/>
        </authorList>
    </citation>
    <scope>NUCLEOTIDE SEQUENCE [LARGE SCALE GENOMIC DNA]</scope>
    <source>
        <strain evidence="1 2">FJI-L2-BK-P2</strain>
    </source>
</reference>
<gene>
    <name evidence="1" type="ORF">OHC33_000324</name>
</gene>
<comment type="caution">
    <text evidence="1">The sequence shown here is derived from an EMBL/GenBank/DDBJ whole genome shotgun (WGS) entry which is preliminary data.</text>
</comment>
<evidence type="ECO:0000313" key="2">
    <source>
        <dbReference type="Proteomes" id="UP001316803"/>
    </source>
</evidence>
<keyword evidence="2" id="KW-1185">Reference proteome</keyword>
<sequence>MPEQFPFIEGDSLKKVHDQHQRRRIRSNLAKTSYKPPIQRKRSSMPVPEHVPGYAPIKAAPYLSPRTLVSTTRRDSFYCTGIAADDDFSQGVLDYCINELWPRFRPYSDYPATCVRYWLPTAARIGPVLPAIMLNGHFNRQLRTRNASDCERTLKIKGVALGSIKASLVRGIPYEHIDAMIFAILSVAVNVHASITDVQPTERSIFSPVWTDDQWVNIYAQLNFASSHFNAITALIERKGGIGKVEMYGTGWILFL</sequence>
<dbReference type="Proteomes" id="UP001316803">
    <property type="component" value="Unassembled WGS sequence"/>
</dbReference>
<evidence type="ECO:0000313" key="1">
    <source>
        <dbReference type="EMBL" id="KAK5958481.1"/>
    </source>
</evidence>
<name>A0AAN8FH11_9EURO</name>
<protein>
    <submittedName>
        <fullName evidence="1">Uncharacterized protein</fullName>
    </submittedName>
</protein>
<dbReference type="EMBL" id="JAKLMC020000001">
    <property type="protein sequence ID" value="KAK5958481.1"/>
    <property type="molecule type" value="Genomic_DNA"/>
</dbReference>
<organism evidence="1 2">
    <name type="scientific">Knufia fluminis</name>
    <dbReference type="NCBI Taxonomy" id="191047"/>
    <lineage>
        <taxon>Eukaryota</taxon>
        <taxon>Fungi</taxon>
        <taxon>Dikarya</taxon>
        <taxon>Ascomycota</taxon>
        <taxon>Pezizomycotina</taxon>
        <taxon>Eurotiomycetes</taxon>
        <taxon>Chaetothyriomycetidae</taxon>
        <taxon>Chaetothyriales</taxon>
        <taxon>Trichomeriaceae</taxon>
        <taxon>Knufia</taxon>
    </lineage>
</organism>
<accession>A0AAN8FH11</accession>
<proteinExistence type="predicted"/>